<dbReference type="AlphaFoldDB" id="A0A652YJG6"/>
<dbReference type="GO" id="GO:0008688">
    <property type="term" value="F:3-(3-hydroxyphenyl)propionate hydroxylase activity"/>
    <property type="evidence" value="ECO:0007669"/>
    <property type="project" value="TreeGrafter"/>
</dbReference>
<dbReference type="InterPro" id="IPR036188">
    <property type="entry name" value="FAD/NAD-bd_sf"/>
</dbReference>
<dbReference type="PANTHER" id="PTHR43476">
    <property type="entry name" value="3-(3-HYDROXY-PHENYL)PROPIONATE/3-HYDROXYCINNAMIC ACID HYDROXYLASE"/>
    <property type="match status" value="1"/>
</dbReference>
<proteinExistence type="predicted"/>
<name>A0A652YJG6_NOCGL</name>
<dbReference type="InterPro" id="IPR002938">
    <property type="entry name" value="FAD-bd"/>
</dbReference>
<dbReference type="PRINTS" id="PR00420">
    <property type="entry name" value="RNGMNOXGNASE"/>
</dbReference>
<comment type="caution">
    <text evidence="3">The sequence shown here is derived from an EMBL/GenBank/DDBJ whole genome shotgun (WGS) entry which is preliminary data.</text>
</comment>
<sequence>MPTHAQHVAVLIIGAGPTGIAAATLLAQRGVETMVVERHRGIYPLPRAVHLDDEVHRILQKLGVADEFAAISKTARGMRLVDGSLETLLELRREGVGEHGWPQANMFDQPDLENLLRRNLAGFPAATVVTGVEATVTRSVGSVVEVELVEQDSGGRRTVTADFVLGCDGANSRTREFLDTTMRDLHFEELWLVVDVRCGVSLDVWDGVYQVCDPSRPSTFMQIGPDRYRWEFRINPGESVDQLASEDSLRALLASWFREVPWEAAEVLRHTGYTFRAAVADVWGRDGVFLLGDAAHLTPPFIGQGMGAGLRDAANLAWKLAAVVDGTAERSILDSYQEERKPHVTQIVRAAVAIGWVMAGGKGFISQARQTILTAVCRVPGFSGPAMKSISPRLRAGLLARRPVLARNPVGLMFPQQHAGDDDRLGTGFALVYRGEMDTHLRVLASALGAVEVLVGSDETGRAVSSWMDRHRARAVLVRPDRVVADYAKLGNGPARESTWARALVGSRVAANYLDRMIEN</sequence>
<dbReference type="Gene3D" id="3.50.50.60">
    <property type="entry name" value="FAD/NAD(P)-binding domain"/>
    <property type="match status" value="1"/>
</dbReference>
<dbReference type="Pfam" id="PF01494">
    <property type="entry name" value="FAD_binding_3"/>
    <property type="match status" value="1"/>
</dbReference>
<dbReference type="NCBIfam" id="NF004829">
    <property type="entry name" value="PRK06183.1-3"/>
    <property type="match status" value="1"/>
</dbReference>
<evidence type="ECO:0000256" key="1">
    <source>
        <dbReference type="ARBA" id="ARBA00023002"/>
    </source>
</evidence>
<dbReference type="GO" id="GO:0071949">
    <property type="term" value="F:FAD binding"/>
    <property type="evidence" value="ECO:0007669"/>
    <property type="project" value="InterPro"/>
</dbReference>
<dbReference type="EMBL" id="VNIQ01000008">
    <property type="protein sequence ID" value="TYQ01388.1"/>
    <property type="molecule type" value="Genomic_DNA"/>
</dbReference>
<accession>A0A652YJG6</accession>
<organism evidence="3">
    <name type="scientific">Nocardia globerula</name>
    <dbReference type="NCBI Taxonomy" id="1818"/>
    <lineage>
        <taxon>Bacteria</taxon>
        <taxon>Bacillati</taxon>
        <taxon>Actinomycetota</taxon>
        <taxon>Actinomycetes</taxon>
        <taxon>Mycobacteriales</taxon>
        <taxon>Nocardiaceae</taxon>
        <taxon>Nocardia</taxon>
    </lineage>
</organism>
<keyword evidence="1" id="KW-0560">Oxidoreductase</keyword>
<evidence type="ECO:0000313" key="3">
    <source>
        <dbReference type="EMBL" id="TYQ01388.1"/>
    </source>
</evidence>
<feature type="domain" description="FAD-binding" evidence="2">
    <location>
        <begin position="8"/>
        <end position="350"/>
    </location>
</feature>
<gene>
    <name evidence="3" type="ORF">FNL38_108247</name>
</gene>
<dbReference type="InterPro" id="IPR050631">
    <property type="entry name" value="PheA/TfdB_FAD_monoxygenase"/>
</dbReference>
<protein>
    <submittedName>
        <fullName evidence="3">3-(3-hydroxy-phenyl)propionate hydroxylase</fullName>
    </submittedName>
</protein>
<dbReference type="Gene3D" id="3.30.70.2450">
    <property type="match status" value="1"/>
</dbReference>
<dbReference type="PANTHER" id="PTHR43476:SF3">
    <property type="entry name" value="FAD-BINDING MONOOXYGENASE"/>
    <property type="match status" value="1"/>
</dbReference>
<dbReference type="SUPFAM" id="SSF51905">
    <property type="entry name" value="FAD/NAD(P)-binding domain"/>
    <property type="match status" value="1"/>
</dbReference>
<dbReference type="GO" id="GO:0019622">
    <property type="term" value="P:3-(3-hydroxy)phenylpropionate catabolic process"/>
    <property type="evidence" value="ECO:0007669"/>
    <property type="project" value="TreeGrafter"/>
</dbReference>
<reference evidence="3" key="1">
    <citation type="submission" date="2019-07" db="EMBL/GenBank/DDBJ databases">
        <title>Genomic Encyclopedia of Type Strains, Phase IV (KMG-IV): sequencing the most valuable type-strain genomes for metagenomic binning, comparative biology and taxonomic classification.</title>
        <authorList>
            <person name="Goeker M."/>
        </authorList>
    </citation>
    <scope>NUCLEOTIDE SEQUENCE</scope>
    <source>
        <strain evidence="3">DSM 44596</strain>
    </source>
</reference>
<evidence type="ECO:0000259" key="2">
    <source>
        <dbReference type="Pfam" id="PF01494"/>
    </source>
</evidence>